<feature type="chain" id="PRO_5046297734" evidence="2">
    <location>
        <begin position="21"/>
        <end position="223"/>
    </location>
</feature>
<reference evidence="4" key="1">
    <citation type="journal article" date="2019" name="Int. J. Syst. Evol. Microbiol.">
        <title>The Global Catalogue of Microorganisms (GCM) 10K type strain sequencing project: providing services to taxonomists for standard genome sequencing and annotation.</title>
        <authorList>
            <consortium name="The Broad Institute Genomics Platform"/>
            <consortium name="The Broad Institute Genome Sequencing Center for Infectious Disease"/>
            <person name="Wu L."/>
            <person name="Ma J."/>
        </authorList>
    </citation>
    <scope>NUCLEOTIDE SEQUENCE [LARGE SCALE GENOMIC DNA]</scope>
    <source>
        <strain evidence="4">JCM 5067</strain>
    </source>
</reference>
<feature type="signal peptide" evidence="2">
    <location>
        <begin position="1"/>
        <end position="20"/>
    </location>
</feature>
<dbReference type="RefSeq" id="WP_344079443.1">
    <property type="nucleotide sequence ID" value="NZ_BAAACA010000052.1"/>
</dbReference>
<evidence type="ECO:0000313" key="3">
    <source>
        <dbReference type="EMBL" id="GAA0623631.1"/>
    </source>
</evidence>
<organism evidence="3 4">
    <name type="scientific">Streptomyces crystallinus</name>
    <dbReference type="NCBI Taxonomy" id="68191"/>
    <lineage>
        <taxon>Bacteria</taxon>
        <taxon>Bacillati</taxon>
        <taxon>Actinomycetota</taxon>
        <taxon>Actinomycetes</taxon>
        <taxon>Kitasatosporales</taxon>
        <taxon>Streptomycetaceae</taxon>
        <taxon>Streptomyces</taxon>
    </lineage>
</organism>
<dbReference type="PROSITE" id="PS51257">
    <property type="entry name" value="PROKAR_LIPOPROTEIN"/>
    <property type="match status" value="1"/>
</dbReference>
<comment type="caution">
    <text evidence="3">The sequence shown here is derived from an EMBL/GenBank/DDBJ whole genome shotgun (WGS) entry which is preliminary data.</text>
</comment>
<feature type="compositionally biased region" description="Pro residues" evidence="1">
    <location>
        <begin position="69"/>
        <end position="79"/>
    </location>
</feature>
<evidence type="ECO:0000256" key="1">
    <source>
        <dbReference type="SAM" id="MobiDB-lite"/>
    </source>
</evidence>
<dbReference type="Proteomes" id="UP001500668">
    <property type="component" value="Unassembled WGS sequence"/>
</dbReference>
<evidence type="ECO:0000313" key="4">
    <source>
        <dbReference type="Proteomes" id="UP001500668"/>
    </source>
</evidence>
<accession>A0ABP3S1Y3</accession>
<protein>
    <submittedName>
        <fullName evidence="3">Lipoprotein</fullName>
    </submittedName>
</protein>
<sequence length="223" mass="22994">MIQSLRAPVALVALAVCACAVSGCGAPTGLDDGGAAPPMAAQPSPQPLWPNWTEGARERPGAGESAGKQPPPSPLPGGPEVPSAGLAAVDPYEVLRADPRTKALGRREKIHRPGRPGIRPPVLRDLTGDGSPELVVSADLESGRTVMAVYTARDGKVVPVLYTVGKRLAVETVGTDLVVRSGADDGAEQAVRYRWDGARLASVSDIKTYKRDDSAAPAPDGGP</sequence>
<feature type="region of interest" description="Disordered" evidence="1">
    <location>
        <begin position="35"/>
        <end position="130"/>
    </location>
</feature>
<evidence type="ECO:0000256" key="2">
    <source>
        <dbReference type="SAM" id="SignalP"/>
    </source>
</evidence>
<gene>
    <name evidence="3" type="ORF">GCM10010394_62950</name>
</gene>
<dbReference type="EMBL" id="BAAACA010000052">
    <property type="protein sequence ID" value="GAA0623631.1"/>
    <property type="molecule type" value="Genomic_DNA"/>
</dbReference>
<name>A0ABP3S1Y3_9ACTN</name>
<keyword evidence="2" id="KW-0732">Signal</keyword>
<keyword evidence="3" id="KW-0449">Lipoprotein</keyword>
<proteinExistence type="predicted"/>
<feature type="compositionally biased region" description="Basic and acidic residues" evidence="1">
    <location>
        <begin position="93"/>
        <end position="107"/>
    </location>
</feature>
<keyword evidence="4" id="KW-1185">Reference proteome</keyword>